<reference evidence="2 3" key="1">
    <citation type="journal article" date="2013" name="Appl. Environ. Microbiol.">
        <title>Variation of the Virus-Related Elements within Syntenic Genomes of the Hyperthermophilic Archaeon Aeropyrum.</title>
        <authorList>
            <person name="Daifuku T."/>
            <person name="Yoshida T."/>
            <person name="Kitamura T."/>
            <person name="Kawaichi S."/>
            <person name="Inoue T."/>
            <person name="Nomura K."/>
            <person name="Yoshida Y."/>
            <person name="Kuno S."/>
            <person name="Sako Y."/>
        </authorList>
    </citation>
    <scope>NUCLEOTIDE SEQUENCE [LARGE SCALE GENOMIC DNA]</scope>
    <source>
        <strain evidence="2 3">SY1</strain>
    </source>
</reference>
<feature type="transmembrane region" description="Helical" evidence="1">
    <location>
        <begin position="134"/>
        <end position="155"/>
    </location>
</feature>
<dbReference type="eggNOG" id="arCOG05320">
    <property type="taxonomic scope" value="Archaea"/>
</dbReference>
<keyword evidence="1" id="KW-0812">Transmembrane</keyword>
<dbReference type="Proteomes" id="UP000016887">
    <property type="component" value="Chromosome"/>
</dbReference>
<dbReference type="RefSeq" id="WP_022541875.1">
    <property type="nucleotide sequence ID" value="NC_022521.1"/>
</dbReference>
<organism evidence="2 3">
    <name type="scientific">Aeropyrum camini SY1 = JCM 12091</name>
    <dbReference type="NCBI Taxonomy" id="1198449"/>
    <lineage>
        <taxon>Archaea</taxon>
        <taxon>Thermoproteota</taxon>
        <taxon>Thermoprotei</taxon>
        <taxon>Desulfurococcales</taxon>
        <taxon>Desulfurococcaceae</taxon>
        <taxon>Aeropyrum</taxon>
    </lineage>
</organism>
<dbReference type="AlphaFoldDB" id="U3TGZ5"/>
<accession>U3TGZ5</accession>
<dbReference type="GeneID" id="17110435"/>
<sequence length="156" mass="15971">MKTETHIVFGLGAAALAASMAYEAGFGGACLLPLVLASAAIHIAIDRLSHETVQAFSLRTRLLHSVETLAPVSAAAGLVAGYMAGGTLECELGGCLVFLASGASHLFLDALNPTGVWVLGRRVSVPLGRWDDPVLNGVFSLAGLSLTLIGVLMALS</sequence>
<evidence type="ECO:0008006" key="4">
    <source>
        <dbReference type="Google" id="ProtNLM"/>
    </source>
</evidence>
<dbReference type="KEGG" id="acj:ACAM_1135"/>
<keyword evidence="3" id="KW-1185">Reference proteome</keyword>
<protein>
    <recommendedName>
        <fullName evidence="4">Membrane-bound metal-dependent hydrolase</fullName>
    </recommendedName>
</protein>
<evidence type="ECO:0000313" key="3">
    <source>
        <dbReference type="Proteomes" id="UP000016887"/>
    </source>
</evidence>
<name>U3TGZ5_9CREN</name>
<dbReference type="EMBL" id="AP012489">
    <property type="protein sequence ID" value="BAN90604.1"/>
    <property type="molecule type" value="Genomic_DNA"/>
</dbReference>
<keyword evidence="1" id="KW-0472">Membrane</keyword>
<dbReference type="STRING" id="1198449.ACAM_1135"/>
<gene>
    <name evidence="2" type="ORF">ACAM_1135</name>
</gene>
<evidence type="ECO:0000256" key="1">
    <source>
        <dbReference type="SAM" id="Phobius"/>
    </source>
</evidence>
<proteinExistence type="predicted"/>
<evidence type="ECO:0000313" key="2">
    <source>
        <dbReference type="EMBL" id="BAN90604.1"/>
    </source>
</evidence>
<keyword evidence="1" id="KW-1133">Transmembrane helix</keyword>